<protein>
    <submittedName>
        <fullName evidence="2">Uncharacterized protein</fullName>
    </submittedName>
</protein>
<feature type="region of interest" description="Disordered" evidence="1">
    <location>
        <begin position="1"/>
        <end position="84"/>
    </location>
</feature>
<proteinExistence type="predicted"/>
<feature type="compositionally biased region" description="Gly residues" evidence="1">
    <location>
        <begin position="20"/>
        <end position="41"/>
    </location>
</feature>
<organism evidence="2 3">
    <name type="scientific">Psilocybe cf. subviscida</name>
    <dbReference type="NCBI Taxonomy" id="2480587"/>
    <lineage>
        <taxon>Eukaryota</taxon>
        <taxon>Fungi</taxon>
        <taxon>Dikarya</taxon>
        <taxon>Basidiomycota</taxon>
        <taxon>Agaricomycotina</taxon>
        <taxon>Agaricomycetes</taxon>
        <taxon>Agaricomycetidae</taxon>
        <taxon>Agaricales</taxon>
        <taxon>Agaricineae</taxon>
        <taxon>Strophariaceae</taxon>
        <taxon>Psilocybe</taxon>
    </lineage>
</organism>
<dbReference type="AlphaFoldDB" id="A0A8H5BXQ3"/>
<sequence length="316" mass="31535">MWVPFITKRSNSKLERRKGGGGGGKGGGSGGGKSSGSGSGAGSSSSKGSSGAGGAGGSGRASTPISTGGGGSKSATPFSNGGGPISTIPSGSLFAGRSVGGGTRNEVYGSSTYGSGYPNGAIGRGVAGRPFPFFFWPLAWGGAAVGSAAYLHNTEYGRFDNSSRPGGIMVTAAFSSSTQNTTYRLVADNATVTDLIGDLMSNCTSSHLNNSTTILATNFNDSLPAPKPEQVVQYYRASSVALTLDGYNNTGALGPEGTPDTPLPTNIDTTLLDCLNTTIGNAVPLVDAGGSIILATPSTMGLVSLVYLVWSLSSWA</sequence>
<evidence type="ECO:0000256" key="1">
    <source>
        <dbReference type="SAM" id="MobiDB-lite"/>
    </source>
</evidence>
<name>A0A8H5BXQ3_9AGAR</name>
<evidence type="ECO:0000313" key="3">
    <source>
        <dbReference type="Proteomes" id="UP000567179"/>
    </source>
</evidence>
<comment type="caution">
    <text evidence="2">The sequence shown here is derived from an EMBL/GenBank/DDBJ whole genome shotgun (WGS) entry which is preliminary data.</text>
</comment>
<gene>
    <name evidence="2" type="ORF">D9619_005392</name>
</gene>
<evidence type="ECO:0000313" key="2">
    <source>
        <dbReference type="EMBL" id="KAF5330458.1"/>
    </source>
</evidence>
<feature type="compositionally biased region" description="Gly residues" evidence="1">
    <location>
        <begin position="50"/>
        <end position="59"/>
    </location>
</feature>
<reference evidence="2 3" key="1">
    <citation type="journal article" date="2020" name="ISME J.">
        <title>Uncovering the hidden diversity of litter-decomposition mechanisms in mushroom-forming fungi.</title>
        <authorList>
            <person name="Floudas D."/>
            <person name="Bentzer J."/>
            <person name="Ahren D."/>
            <person name="Johansson T."/>
            <person name="Persson P."/>
            <person name="Tunlid A."/>
        </authorList>
    </citation>
    <scope>NUCLEOTIDE SEQUENCE [LARGE SCALE GENOMIC DNA]</scope>
    <source>
        <strain evidence="2 3">CBS 101986</strain>
    </source>
</reference>
<accession>A0A8H5BXQ3</accession>
<keyword evidence="3" id="KW-1185">Reference proteome</keyword>
<dbReference type="EMBL" id="JAACJJ010000001">
    <property type="protein sequence ID" value="KAF5330458.1"/>
    <property type="molecule type" value="Genomic_DNA"/>
</dbReference>
<dbReference type="Proteomes" id="UP000567179">
    <property type="component" value="Unassembled WGS sequence"/>
</dbReference>
<dbReference type="OrthoDB" id="3365917at2759"/>